<evidence type="ECO:0000313" key="1">
    <source>
        <dbReference type="EMBL" id="MEC3938085.1"/>
    </source>
</evidence>
<keyword evidence="2" id="KW-1185">Reference proteome</keyword>
<dbReference type="RefSeq" id="WP_104677973.1">
    <property type="nucleotide sequence ID" value="NZ_CP102376.1"/>
</dbReference>
<proteinExistence type="predicted"/>
<dbReference type="EMBL" id="JAYMCU010000037">
    <property type="protein sequence ID" value="MEC3938085.1"/>
    <property type="molecule type" value="Genomic_DNA"/>
</dbReference>
<protein>
    <submittedName>
        <fullName evidence="1">Uncharacterized protein</fullName>
    </submittedName>
</protein>
<accession>A0ABU6I929</accession>
<reference evidence="1 2" key="1">
    <citation type="submission" date="2024-01" db="EMBL/GenBank/DDBJ databases">
        <title>Comparative Genomics of Leclercia adecarboxylata Strains Isolated from Several Sources.</title>
        <authorList>
            <person name="Yescas-Zazueta V."/>
            <person name="Balbuena-Alonso M.G."/>
            <person name="Valencia D."/>
            <person name="Mendez-Pfeiffer P.A."/>
            <person name="Ballesteros-Monrreal M.G."/>
            <person name="Rocha-Gracia R.D.C."/>
            <person name="Barrios-Villa E."/>
        </authorList>
    </citation>
    <scope>NUCLEOTIDE SEQUENCE [LARGE SCALE GENOMIC DNA]</scope>
    <source>
        <strain evidence="1 2">33MEM</strain>
    </source>
</reference>
<comment type="caution">
    <text evidence="1">The sequence shown here is derived from an EMBL/GenBank/DDBJ whole genome shotgun (WGS) entry which is preliminary data.</text>
</comment>
<organism evidence="1 2">
    <name type="scientific">Leclercia adecarboxylata</name>
    <dbReference type="NCBI Taxonomy" id="83655"/>
    <lineage>
        <taxon>Bacteria</taxon>
        <taxon>Pseudomonadati</taxon>
        <taxon>Pseudomonadota</taxon>
        <taxon>Gammaproteobacteria</taxon>
        <taxon>Enterobacterales</taxon>
        <taxon>Enterobacteriaceae</taxon>
        <taxon>Leclercia</taxon>
    </lineage>
</organism>
<sequence>MEQEIPLFPWSMPFDPSQETYIHDGVYARFDGYQVWIRTDAGDSIALDDATLGLLLQYRGRVEDVLKKAENPPEPAH</sequence>
<evidence type="ECO:0000313" key="2">
    <source>
        <dbReference type="Proteomes" id="UP001357437"/>
    </source>
</evidence>
<dbReference type="Proteomes" id="UP001357437">
    <property type="component" value="Unassembled WGS sequence"/>
</dbReference>
<gene>
    <name evidence="1" type="ORF">VOF76_18135</name>
</gene>
<name>A0ABU6I929_9ENTR</name>